<dbReference type="EMBL" id="ARZY01000032">
    <property type="protein sequence ID" value="EWH08958.1"/>
    <property type="molecule type" value="Genomic_DNA"/>
</dbReference>
<keyword evidence="7" id="KW-1185">Reference proteome</keyword>
<accession>W7QLE3</accession>
<dbReference type="GO" id="GO:0033916">
    <property type="term" value="F:beta-agarase activity"/>
    <property type="evidence" value="ECO:0007669"/>
    <property type="project" value="InterPro"/>
</dbReference>
<dbReference type="RefSeq" id="WP_051479914.1">
    <property type="nucleotide sequence ID" value="NZ_ARZY01000032.1"/>
</dbReference>
<dbReference type="PANTHER" id="PTHR10963:SF60">
    <property type="entry name" value="GRAM-NEGATIVE BACTERIA-BINDING PROTEIN 1-RELATED"/>
    <property type="match status" value="1"/>
</dbReference>
<dbReference type="CDD" id="cd02178">
    <property type="entry name" value="GH16_beta_agarase"/>
    <property type="match status" value="1"/>
</dbReference>
<dbReference type="PROSITE" id="PS51762">
    <property type="entry name" value="GH16_2"/>
    <property type="match status" value="1"/>
</dbReference>
<dbReference type="Pfam" id="PF00722">
    <property type="entry name" value="Glyco_hydro_16"/>
    <property type="match status" value="1"/>
</dbReference>
<dbReference type="InterPro" id="IPR016287">
    <property type="entry name" value="Beta_agarase"/>
</dbReference>
<evidence type="ECO:0000313" key="7">
    <source>
        <dbReference type="Proteomes" id="UP000019276"/>
    </source>
</evidence>
<dbReference type="OrthoDB" id="9809583at2"/>
<evidence type="ECO:0000256" key="3">
    <source>
        <dbReference type="ARBA" id="ARBA00022801"/>
    </source>
</evidence>
<dbReference type="SUPFAM" id="SSF49899">
    <property type="entry name" value="Concanavalin A-like lectins/glucanases"/>
    <property type="match status" value="1"/>
</dbReference>
<dbReference type="eggNOG" id="COG2273">
    <property type="taxonomic scope" value="Bacteria"/>
</dbReference>
<sequence>MKIMSYASVLVGASVLAGCQLTSQNDKSLVKPPSSELSTPVGYQWQVIDNMSDEFEGSELDKQKWRDHITTWKGRPPAEFLPKNVAVADGNLLVKTSTHPNPSEKYTMAGGAVSGKHQATYGYFEARIKASNTRMSTTFWLHSDKHENQQLGCERKHAIEIDILEAIGGWYSSFWSSQMHSNTHYKSYQLDETGKCVRSPYLSKGAKHQHDAKLADDYHLFAAWWVNPNLVHFYFDGQLMGTVNVAHDKDQIPFNGPMSLRMVAETYDWQKNIVPAGKPHYPTAQELDDPSINTAYYDFVRSYQLTPKATNLMSNADFEQADLQNWQLHKAEIAQGLGMSYTHDAGLHIRAGGQAEYQLRGIKDGNYQLSFYARTAKANAAAKVEVIDANGNVMAQQSLTANQFTPYQLSLTNLQAGGKIRFVASSGSAVAIDTLAFEKN</sequence>
<keyword evidence="2" id="KW-0732">Signal</keyword>
<dbReference type="PROSITE" id="PS51257">
    <property type="entry name" value="PROKAR_LIPOPROTEIN"/>
    <property type="match status" value="1"/>
</dbReference>
<dbReference type="AlphaFoldDB" id="W7QLE3"/>
<name>W7QLE3_9ALTE</name>
<dbReference type="InterPro" id="IPR050546">
    <property type="entry name" value="Glycosyl_Hydrlase_16"/>
</dbReference>
<comment type="caution">
    <text evidence="6">The sequence shown here is derived from an EMBL/GenBank/DDBJ whole genome shotgun (WGS) entry which is preliminary data.</text>
</comment>
<dbReference type="GO" id="GO:0005975">
    <property type="term" value="P:carbohydrate metabolic process"/>
    <property type="evidence" value="ECO:0007669"/>
    <property type="project" value="InterPro"/>
</dbReference>
<keyword evidence="3 6" id="KW-0378">Hydrolase</keyword>
<reference evidence="6 7" key="1">
    <citation type="journal article" date="2014" name="Genome Announc.">
        <title>Draft Genome Sequence of the Agar-Degrading Bacterium Catenovulum sp. Strain DS-2, Isolated from Intestines of Haliotis diversicolor.</title>
        <authorList>
            <person name="Shan D."/>
            <person name="Li X."/>
            <person name="Gu Z."/>
            <person name="Wei G."/>
            <person name="Gao Z."/>
            <person name="Shao Z."/>
        </authorList>
    </citation>
    <scope>NUCLEOTIDE SEQUENCE [LARGE SCALE GENOMIC DNA]</scope>
    <source>
        <strain evidence="6 7">DS-2</strain>
    </source>
</reference>
<proteinExistence type="inferred from homology"/>
<evidence type="ECO:0000313" key="6">
    <source>
        <dbReference type="EMBL" id="EWH08958.1"/>
    </source>
</evidence>
<keyword evidence="4" id="KW-0326">Glycosidase</keyword>
<dbReference type="InterPro" id="IPR000757">
    <property type="entry name" value="Beta-glucanase-like"/>
</dbReference>
<evidence type="ECO:0000256" key="2">
    <source>
        <dbReference type="ARBA" id="ARBA00022729"/>
    </source>
</evidence>
<dbReference type="PANTHER" id="PTHR10963">
    <property type="entry name" value="GLYCOSYL HYDROLASE-RELATED"/>
    <property type="match status" value="1"/>
</dbReference>
<dbReference type="Gene3D" id="2.60.120.260">
    <property type="entry name" value="Galactose-binding domain-like"/>
    <property type="match status" value="1"/>
</dbReference>
<evidence type="ECO:0000259" key="5">
    <source>
        <dbReference type="PROSITE" id="PS51762"/>
    </source>
</evidence>
<dbReference type="PATRIC" id="fig|1328313.3.peg.3010"/>
<gene>
    <name evidence="6" type="ORF">DS2_14779</name>
</gene>
<dbReference type="Gene3D" id="2.60.120.200">
    <property type="match status" value="1"/>
</dbReference>
<evidence type="ECO:0000256" key="1">
    <source>
        <dbReference type="ARBA" id="ARBA00006865"/>
    </source>
</evidence>
<comment type="similarity">
    <text evidence="1">Belongs to the glycosyl hydrolase 16 family.</text>
</comment>
<organism evidence="6 7">
    <name type="scientific">Catenovulum agarivorans DS-2</name>
    <dbReference type="NCBI Taxonomy" id="1328313"/>
    <lineage>
        <taxon>Bacteria</taxon>
        <taxon>Pseudomonadati</taxon>
        <taxon>Pseudomonadota</taxon>
        <taxon>Gammaproteobacteria</taxon>
        <taxon>Alteromonadales</taxon>
        <taxon>Alteromonadaceae</taxon>
        <taxon>Catenovulum</taxon>
    </lineage>
</organism>
<protein>
    <submittedName>
        <fullName evidence="6">Glycoside hydrolase</fullName>
    </submittedName>
</protein>
<feature type="domain" description="GH16" evidence="5">
    <location>
        <begin position="43"/>
        <end position="308"/>
    </location>
</feature>
<dbReference type="Proteomes" id="UP000019276">
    <property type="component" value="Unassembled WGS sequence"/>
</dbReference>
<dbReference type="InterPro" id="IPR013320">
    <property type="entry name" value="ConA-like_dom_sf"/>
</dbReference>
<evidence type="ECO:0000256" key="4">
    <source>
        <dbReference type="ARBA" id="ARBA00023295"/>
    </source>
</evidence>
<dbReference type="STRING" id="1328313.DS2_14779"/>